<sequence length="102" mass="11133">MLGNSSAWQPSRATPFLLNVLSLRALPTPFLLDALTRPVELHDNEATPFLVPQRLTEPVLRLQLKAVAVPLGALTPPLFHESFPLPVKFAGIGRAFVDAALR</sequence>
<comment type="caution">
    <text evidence="1">The sequence shown here is derived from an EMBL/GenBank/DDBJ whole genome shotgun (WGS) entry which is preliminary data.</text>
</comment>
<reference evidence="1" key="1">
    <citation type="submission" date="2020-05" db="EMBL/GenBank/DDBJ databases">
        <title>Large-scale comparative analyses of tick genomes elucidate their genetic diversity and vector capacities.</title>
        <authorList>
            <person name="Jia N."/>
            <person name="Wang J."/>
            <person name="Shi W."/>
            <person name="Du L."/>
            <person name="Sun Y."/>
            <person name="Zhan W."/>
            <person name="Jiang J."/>
            <person name="Wang Q."/>
            <person name="Zhang B."/>
            <person name="Ji P."/>
            <person name="Sakyi L.B."/>
            <person name="Cui X."/>
            <person name="Yuan T."/>
            <person name="Jiang B."/>
            <person name="Yang W."/>
            <person name="Lam T.T.-Y."/>
            <person name="Chang Q."/>
            <person name="Ding S."/>
            <person name="Wang X."/>
            <person name="Zhu J."/>
            <person name="Ruan X."/>
            <person name="Zhao L."/>
            <person name="Wei J."/>
            <person name="Que T."/>
            <person name="Du C."/>
            <person name="Cheng J."/>
            <person name="Dai P."/>
            <person name="Han X."/>
            <person name="Huang E."/>
            <person name="Gao Y."/>
            <person name="Liu J."/>
            <person name="Shao H."/>
            <person name="Ye R."/>
            <person name="Li L."/>
            <person name="Wei W."/>
            <person name="Wang X."/>
            <person name="Wang C."/>
            <person name="Yang T."/>
            <person name="Huo Q."/>
            <person name="Li W."/>
            <person name="Guo W."/>
            <person name="Chen H."/>
            <person name="Zhou L."/>
            <person name="Ni X."/>
            <person name="Tian J."/>
            <person name="Zhou Y."/>
            <person name="Sheng Y."/>
            <person name="Liu T."/>
            <person name="Pan Y."/>
            <person name="Xia L."/>
            <person name="Li J."/>
            <person name="Zhao F."/>
            <person name="Cao W."/>
        </authorList>
    </citation>
    <scope>NUCLEOTIDE SEQUENCE</scope>
    <source>
        <strain evidence="1">Hyas-2018</strain>
    </source>
</reference>
<evidence type="ECO:0000313" key="1">
    <source>
        <dbReference type="EMBL" id="KAH6935060.1"/>
    </source>
</evidence>
<accession>A0ACB7SKG7</accession>
<protein>
    <submittedName>
        <fullName evidence="1">Uncharacterized protein</fullName>
    </submittedName>
</protein>
<organism evidence="1 2">
    <name type="scientific">Hyalomma asiaticum</name>
    <name type="common">Tick</name>
    <dbReference type="NCBI Taxonomy" id="266040"/>
    <lineage>
        <taxon>Eukaryota</taxon>
        <taxon>Metazoa</taxon>
        <taxon>Ecdysozoa</taxon>
        <taxon>Arthropoda</taxon>
        <taxon>Chelicerata</taxon>
        <taxon>Arachnida</taxon>
        <taxon>Acari</taxon>
        <taxon>Parasitiformes</taxon>
        <taxon>Ixodida</taxon>
        <taxon>Ixodoidea</taxon>
        <taxon>Ixodidae</taxon>
        <taxon>Hyalomminae</taxon>
        <taxon>Hyalomma</taxon>
    </lineage>
</organism>
<dbReference type="Proteomes" id="UP000821845">
    <property type="component" value="Chromosome 3"/>
</dbReference>
<proteinExistence type="predicted"/>
<gene>
    <name evidence="1" type="ORF">HPB50_003145</name>
</gene>
<dbReference type="EMBL" id="CM023483">
    <property type="protein sequence ID" value="KAH6935060.1"/>
    <property type="molecule type" value="Genomic_DNA"/>
</dbReference>
<evidence type="ECO:0000313" key="2">
    <source>
        <dbReference type="Proteomes" id="UP000821845"/>
    </source>
</evidence>
<keyword evidence="2" id="KW-1185">Reference proteome</keyword>
<name>A0ACB7SKG7_HYAAI</name>